<organism evidence="2 3">
    <name type="scientific">Luteimonas cucumeris</name>
    <dbReference type="NCBI Taxonomy" id="985012"/>
    <lineage>
        <taxon>Bacteria</taxon>
        <taxon>Pseudomonadati</taxon>
        <taxon>Pseudomonadota</taxon>
        <taxon>Gammaproteobacteria</taxon>
        <taxon>Lysobacterales</taxon>
        <taxon>Lysobacteraceae</taxon>
        <taxon>Luteimonas</taxon>
    </lineage>
</organism>
<evidence type="ECO:0000313" key="2">
    <source>
        <dbReference type="EMBL" id="TWI04847.1"/>
    </source>
</evidence>
<accession>A0A562LB11</accession>
<dbReference type="EMBL" id="VLKN01000002">
    <property type="protein sequence ID" value="TWI04847.1"/>
    <property type="molecule type" value="Genomic_DNA"/>
</dbReference>
<dbReference type="RefSeq" id="WP_144898498.1">
    <property type="nucleotide sequence ID" value="NZ_VLKN01000002.1"/>
</dbReference>
<dbReference type="OrthoDB" id="8909920at2"/>
<feature type="region of interest" description="Disordered" evidence="1">
    <location>
        <begin position="212"/>
        <end position="235"/>
    </location>
</feature>
<keyword evidence="3" id="KW-1185">Reference proteome</keyword>
<evidence type="ECO:0000256" key="1">
    <source>
        <dbReference type="SAM" id="MobiDB-lite"/>
    </source>
</evidence>
<sequence length="235" mass="25934">MDQLPNLAGIATADLVEKIGGGNFSASYINWSRTLNLLRKHAPGWMPELVTTQDGGVLHRAPAGGYLLLRFRHLDGRTTPEVPQAVMDPRNAAISFDKITARDITDTHRRGVCMAAAFTFGLAYELWAKVSLESGYAAEQESSDETDARPSAEEARRIKCSELVEAYSASVDAIRNGIDSGDFYTAAEAWYELPQDVMRGLWVAPSKGGPFTTKQREAMRTDEFTKYRPQQDQAA</sequence>
<protein>
    <submittedName>
        <fullName evidence="2">Uncharacterized protein</fullName>
    </submittedName>
</protein>
<comment type="caution">
    <text evidence="2">The sequence shown here is derived from an EMBL/GenBank/DDBJ whole genome shotgun (WGS) entry which is preliminary data.</text>
</comment>
<proteinExistence type="predicted"/>
<name>A0A562LB11_9GAMM</name>
<dbReference type="AlphaFoldDB" id="A0A562LB11"/>
<dbReference type="Proteomes" id="UP000315167">
    <property type="component" value="Unassembled WGS sequence"/>
</dbReference>
<reference evidence="2 3" key="1">
    <citation type="journal article" date="2015" name="Stand. Genomic Sci.">
        <title>Genomic Encyclopedia of Bacterial and Archaeal Type Strains, Phase III: the genomes of soil and plant-associated and newly described type strains.</title>
        <authorList>
            <person name="Whitman W.B."/>
            <person name="Woyke T."/>
            <person name="Klenk H.P."/>
            <person name="Zhou Y."/>
            <person name="Lilburn T.G."/>
            <person name="Beck B.J."/>
            <person name="De Vos P."/>
            <person name="Vandamme P."/>
            <person name="Eisen J.A."/>
            <person name="Garrity G."/>
            <person name="Hugenholtz P."/>
            <person name="Kyrpides N.C."/>
        </authorList>
    </citation>
    <scope>NUCLEOTIDE SEQUENCE [LARGE SCALE GENOMIC DNA]</scope>
    <source>
        <strain evidence="2 3">CGMCC 1.10821</strain>
    </source>
</reference>
<feature type="compositionally biased region" description="Basic and acidic residues" evidence="1">
    <location>
        <begin position="214"/>
        <end position="226"/>
    </location>
</feature>
<gene>
    <name evidence="2" type="ORF">IP90_00987</name>
</gene>
<evidence type="ECO:0000313" key="3">
    <source>
        <dbReference type="Proteomes" id="UP000315167"/>
    </source>
</evidence>